<proteinExistence type="predicted"/>
<name>A0A919UR40_9ACTN</name>
<evidence type="ECO:0000313" key="3">
    <source>
        <dbReference type="Proteomes" id="UP000640052"/>
    </source>
</evidence>
<keyword evidence="3" id="KW-1185">Reference proteome</keyword>
<dbReference type="EMBL" id="BOOA01000059">
    <property type="protein sequence ID" value="GIH27602.1"/>
    <property type="molecule type" value="Genomic_DNA"/>
</dbReference>
<reference evidence="2" key="1">
    <citation type="submission" date="2021-01" db="EMBL/GenBank/DDBJ databases">
        <title>Whole genome shotgun sequence of Acrocarpospora phusangensis NBRC 108782.</title>
        <authorList>
            <person name="Komaki H."/>
            <person name="Tamura T."/>
        </authorList>
    </citation>
    <scope>NUCLEOTIDE SEQUENCE</scope>
    <source>
        <strain evidence="2">NBRC 108782</strain>
    </source>
</reference>
<accession>A0A919UR40</accession>
<dbReference type="AlphaFoldDB" id="A0A919UR40"/>
<feature type="region of interest" description="Disordered" evidence="1">
    <location>
        <begin position="1"/>
        <end position="27"/>
    </location>
</feature>
<gene>
    <name evidence="2" type="ORF">Aph01nite_59120</name>
</gene>
<organism evidence="2 3">
    <name type="scientific">Acrocarpospora phusangensis</name>
    <dbReference type="NCBI Taxonomy" id="1070424"/>
    <lineage>
        <taxon>Bacteria</taxon>
        <taxon>Bacillati</taxon>
        <taxon>Actinomycetota</taxon>
        <taxon>Actinomycetes</taxon>
        <taxon>Streptosporangiales</taxon>
        <taxon>Streptosporangiaceae</taxon>
        <taxon>Acrocarpospora</taxon>
    </lineage>
</organism>
<sequence>MAPNEPSAPVIDADLLGHRRPLPTDVETPPLIEELRDRYPGWRFWRGLGSSENRPWNATRRHQIDWRERPEGYAATLSGSPEQLRDQLEQQPGVDETRTELL</sequence>
<feature type="region of interest" description="Disordered" evidence="1">
    <location>
        <begin position="75"/>
        <end position="102"/>
    </location>
</feature>
<comment type="caution">
    <text evidence="2">The sequence shown here is derived from an EMBL/GenBank/DDBJ whole genome shotgun (WGS) entry which is preliminary data.</text>
</comment>
<protein>
    <submittedName>
        <fullName evidence="2">Uncharacterized protein</fullName>
    </submittedName>
</protein>
<evidence type="ECO:0000313" key="2">
    <source>
        <dbReference type="EMBL" id="GIH27602.1"/>
    </source>
</evidence>
<evidence type="ECO:0000256" key="1">
    <source>
        <dbReference type="SAM" id="MobiDB-lite"/>
    </source>
</evidence>
<dbReference type="Proteomes" id="UP000640052">
    <property type="component" value="Unassembled WGS sequence"/>
</dbReference>